<keyword evidence="4" id="KW-0833">Ubl conjugation pathway</keyword>
<evidence type="ECO:0000256" key="3">
    <source>
        <dbReference type="ARBA" id="ARBA00022670"/>
    </source>
</evidence>
<feature type="domain" description="DUF3638" evidence="8">
    <location>
        <begin position="2040"/>
        <end position="2271"/>
    </location>
</feature>
<evidence type="ECO:0000313" key="12">
    <source>
        <dbReference type="Proteomes" id="UP001320420"/>
    </source>
</evidence>
<keyword evidence="6" id="KW-0788">Thiol protease</keyword>
<dbReference type="Pfam" id="PF20255">
    <property type="entry name" value="DUF6606"/>
    <property type="match status" value="1"/>
</dbReference>
<keyword evidence="3" id="KW-0645">Protease</keyword>
<feature type="region of interest" description="Disordered" evidence="7">
    <location>
        <begin position="2785"/>
        <end position="2807"/>
    </location>
</feature>
<dbReference type="InterPro" id="IPR051346">
    <property type="entry name" value="OTU_Deubiquitinase"/>
</dbReference>
<dbReference type="PANTHER" id="PTHR13367:SF34">
    <property type="match status" value="1"/>
</dbReference>
<evidence type="ECO:0000256" key="4">
    <source>
        <dbReference type="ARBA" id="ARBA00022786"/>
    </source>
</evidence>
<feature type="region of interest" description="Disordered" evidence="7">
    <location>
        <begin position="1341"/>
        <end position="1375"/>
    </location>
</feature>
<name>A0AAN9V613_9PEZI</name>
<evidence type="ECO:0000256" key="5">
    <source>
        <dbReference type="ARBA" id="ARBA00022801"/>
    </source>
</evidence>
<comment type="caution">
    <text evidence="11">The sequence shown here is derived from an EMBL/GenBank/DDBJ whole genome shotgun (WGS) entry which is preliminary data.</text>
</comment>
<organism evidence="11 12">
    <name type="scientific">Diatrype stigma</name>
    <dbReference type="NCBI Taxonomy" id="117547"/>
    <lineage>
        <taxon>Eukaryota</taxon>
        <taxon>Fungi</taxon>
        <taxon>Dikarya</taxon>
        <taxon>Ascomycota</taxon>
        <taxon>Pezizomycotina</taxon>
        <taxon>Sordariomycetes</taxon>
        <taxon>Xylariomycetidae</taxon>
        <taxon>Xylariales</taxon>
        <taxon>Diatrypaceae</taxon>
        <taxon>Diatrype</taxon>
    </lineage>
</organism>
<dbReference type="Proteomes" id="UP001320420">
    <property type="component" value="Unassembled WGS sequence"/>
</dbReference>
<feature type="domain" description="DUF6606" evidence="10">
    <location>
        <begin position="16"/>
        <end position="278"/>
    </location>
</feature>
<evidence type="ECO:0000256" key="7">
    <source>
        <dbReference type="SAM" id="MobiDB-lite"/>
    </source>
</evidence>
<dbReference type="EC" id="3.4.19.12" evidence="2"/>
<dbReference type="PANTHER" id="PTHR13367">
    <property type="entry name" value="UBIQUITIN THIOESTERASE"/>
    <property type="match status" value="1"/>
</dbReference>
<comment type="catalytic activity">
    <reaction evidence="1">
        <text>Thiol-dependent hydrolysis of ester, thioester, amide, peptide and isopeptide bonds formed by the C-terminal Gly of ubiquitin (a 76-residue protein attached to proteins as an intracellular targeting signal).</text>
        <dbReference type="EC" id="3.4.19.12"/>
    </reaction>
</comment>
<dbReference type="InterPro" id="IPR022099">
    <property type="entry name" value="DUF3638"/>
</dbReference>
<reference evidence="11 12" key="1">
    <citation type="submission" date="2024-02" db="EMBL/GenBank/DDBJ databases">
        <title>De novo assembly and annotation of 12 fungi associated with fruit tree decline syndrome in Ontario, Canada.</title>
        <authorList>
            <person name="Sulman M."/>
            <person name="Ellouze W."/>
            <person name="Ilyukhin E."/>
        </authorList>
    </citation>
    <scope>NUCLEOTIDE SEQUENCE [LARGE SCALE GENOMIC DNA]</scope>
    <source>
        <strain evidence="11 12">M11/M66-122</strain>
    </source>
</reference>
<sequence length="3106" mass="354197">MGASSELSSDAFKYAVHHVFLPPRLPQSADFNSSHERELLDVVLAAMERFKTFKPSALNLQRAIDMTRAMVNCRAGDSLDPKEVRNAMETLSEGGYIAFELRHQNFGVLIHRGHDVVRFEQFELLARNEAVMACKGRLIRKYPGSCVELEYVQFNKPSFQTALADALAELDRHTHQSCRPKIRKDGKEHNEERDTINPKLLFLLNGVLRGLGRQGCSKQITKHSREEVLWHDAHSSWHRSASWMFLRISLQLVLDRGCEAVQECLYKDFMAFLMSELLRQGLSMHVANHLLYCMAAKVNRRFLKLSPTLNRTPDWFTGSFDIVKKVLLELEGKWNFIQKENSRVINRELEALKTLRFQADTALSLGRFQPYLDRRLESSHNLDREGSPSSENWLDFTREEPGQLPRLGDLETRDAHEQCYVLVDYEHWVAENLEGWLETHITRDDVCNDLMTSLEAYYKIAHGVYQNNPVNLSVMWITIMELWIACDKSVVRMHPLLKDHPTGFPEGLLKPLLMTTKSQLRRLQKVENYLTTRNDEAKKGFPTALEDFGQENSLAARFYARSEQHQRLHEQINASAERDRAAKAEEFKSKKQAYSELQRRFNNARHKELELDAWTTVCEPDCHKCAIKKEMEGMRIAIHEWPLPSIELHAKVVVFELQVPDAISTWRRVTMDLLNDMLQEPKDKASVTQRASERLYWALQYPGLVHFASKHATSPRLQLASVIKPLINSHYSHPLVSEADMEDVCQNYAGQYDYFDWEHKCTLSEHPKKPIIPQEYSFLHLSNFAIPQWIGGYSHSSNQVIARQDSCPNEWSLDEFKGFGHLRSGVRLQWRNIVTQLMIPSVDFNKVDTAYLIMQAIYEAGPARDNKDSIHRDAHGLLQDQSFGMTAVEALRTTLVRVEENWECDIVLLSLTTICTRLLSLSTSRNVHEQCFDFLARVRAISRRWVNELSDQRAKSSSVSERNDLDIRILGMALICARTFDVEPTQFQHLLSVEGADTCFIETSIIINNHSPKRAVLPPLMAISLQMWRRLSYHLTPTLSENIANSRCVLDKAIKTFWAAYTPEAPWTSFGHEDRYVFKTQSAGTSKRRGLPVSLDLLDGSLLVDGQPLSHLPRDFQDHPTYLRLFGTQILEIVPSELASMKFSTARPQWGWIVHFAMVDGNLNIQACKDGSIWEFIPPSEILGDFPTSFINPYSHWLDLTNDKMEFRSFDKPWSSQGKIWRMTRQKGQWFVGEGTQLLIDPRSDTANAIAGIFGPIEDASHINLILDQVTQRLEVRLPRYDLVFTLEANDCILRSKHYPGMCIDSTQASGTLVGLESQLVLRPEDPESNTMRAVLVPHGPVKSTRRGQDHPKTMIYHSTDIPSKDPGYPVDNPRRRHHCFRIDDTLGRLVEKGSLQSKLLLSHLHAATSHCLPDTLTGRTGTEEALWILKSASVVSFERLENEEVRMLTEIASLSPRRAFYPPHLEHMQDVEWSESLDPLAQNDEFSKVVLSILDHAANCEMFFPDDAKIISKPKDTSAHLQDRALIRCSAFRVPGFGAEHHTTSFDMEYGGRDTSNDLIMGLEQLVCRITKILFTEQQIIPEAVSSSLIDQLYDVMGERVEGPVLQSPTEPYRFKPQWLDRLPECIGRKWCQVEKDLCHINLSESKYDLMTFFGALVFAEDANVQIIQILLAFTTVPSIRRFDQPDYPEFILSEGHSLRRDTLRACMDLHLRDISCTPEWSLQKNMYESYRSFSQRRYSAWSSKTRDAISNVLSKLGQQWPIARPYTPSVDGFDKEYFNVTSAMKETRKYYKMWERNLQLFHHIRRIVAVMNGLEIDHDHIPKYIVIDGQTDPPTTCPGPAFIPIAQLFAHEPPRISCETHRPFDDCYKDDAISTGKRDQGPLAHLISSLRTRARRVHERDYVDELESSFRSCQLKLDMPETVEFAHDESTLRLKLEDYVKQCGGQVRRFQDLILTSLRRTSYEYPLAALDFCYPRLTPIFVLQQLNRHNWVNRSVGWQRCLVEYGLALTHLQRSKRLLAAVGNTNLLLQEMKNVGHTWNPMSLPESLLLEVESGLMIREVQEKIAAQMRQPDQNLNSVMQLNMGEGKSSVIVQIVAASLANGNRLVRIIVAKPQSKQMRHMLVTKLGGLLDRQVFFMPFSRSIIMDTEKVGRISRTLTKCMKNGGVLLVQPEHLLSFKLMGIEYVGCSTTEQTEARNRYYYSTGIQLLETQKFLDHHSRDIIDESDENFSVKFELIYTIGAQERVDMSPDRWIIIQDVLSIVHQCAPDAQKMVDGIQLGSGEKGQFATLRILNEPAGDKLLQLVARTLCDMGVRGLPVAHQGPATRKAVLNFVLNEELTQDTSMLVYNREESFFSPKAMGILLLLRGLFAGGVLRFALSQKRWRVNYGLTERKPPTLLAVPYRAKDSPAPRAEFSHPDIVIILTYLSYYYGGLSSAQLFTAFEHLQRSDQADEEFANWVKGSTRLPSTLRQLSGVNLKDRSQFAEQIFPALKLTKAAIDFYLHKVVFPKEMGEFPKKLSASGWDLGKAKPHPVTGFSGTCDSKYVLPLEVRHLDLPDQIHTNAMVLDCLLRPENLVLELGPDLHSKSLLDSVVHSDPPIQAILDVGALIVELNNEQVARMWLDLTPADDKQAAIFFSDEDVPLVINRQGFIEPFLTSPFAGDTKDCLVFLDEAHTRGIDLKLPDDYRASVTLGPRLTKDRLVQGPDVPLTVAHVLLWSISETWIDTEKSIPLWAVQGFRHQRQEDIWNKRIADEPNLALDCHDLDGYFEEEAMSIEKRYHPRNQASSLDSISQTTGSIPDRQEQVDRIKQKCERFQIASFSAAALSEEQERELAPEIESERQTEKLNPMQPKGHSLHPDVLRLIQQGDLRLHGGGFLSAFSSFSRSTEGQLTDSKYFGQDLLVTTDFANTVELDLDSHSDSFHRPVQWVLTLGKQATTERSILVILSPWEANELILGIASNSNVHLHSYAARPNLSFPTLQDLRLCATPALPAHWMPPPTSLILQLNLFAGQLYFEDMKEYKEVCAFLGLSCVPNDGAFAVGADGFVGKGAMYPNCRFTQSPTEFLRMIMESRRNCQDISKTHVGRMLAGEVLTERDFHVNAG</sequence>
<feature type="region of interest" description="Disordered" evidence="7">
    <location>
        <begin position="2829"/>
        <end position="2857"/>
    </location>
</feature>
<feature type="domain" description="DUF3645" evidence="9">
    <location>
        <begin position="2395"/>
        <end position="2427"/>
    </location>
</feature>
<evidence type="ECO:0000259" key="9">
    <source>
        <dbReference type="Pfam" id="PF12359"/>
    </source>
</evidence>
<dbReference type="InterPro" id="IPR022105">
    <property type="entry name" value="DUF3645"/>
</dbReference>
<dbReference type="Pfam" id="PF12340">
    <property type="entry name" value="DUF3638"/>
    <property type="match status" value="1"/>
</dbReference>
<keyword evidence="5" id="KW-0378">Hydrolase</keyword>
<feature type="compositionally biased region" description="Basic and acidic residues" evidence="7">
    <location>
        <begin position="2834"/>
        <end position="2847"/>
    </location>
</feature>
<evidence type="ECO:0000256" key="1">
    <source>
        <dbReference type="ARBA" id="ARBA00000707"/>
    </source>
</evidence>
<evidence type="ECO:0000259" key="8">
    <source>
        <dbReference type="Pfam" id="PF12340"/>
    </source>
</evidence>
<dbReference type="Pfam" id="PF12359">
    <property type="entry name" value="DUF3645"/>
    <property type="match status" value="1"/>
</dbReference>
<proteinExistence type="predicted"/>
<dbReference type="EMBL" id="JAKJXP020000014">
    <property type="protein sequence ID" value="KAK7755219.1"/>
    <property type="molecule type" value="Genomic_DNA"/>
</dbReference>
<protein>
    <recommendedName>
        <fullName evidence="2">ubiquitinyl hydrolase 1</fullName>
        <ecNumber evidence="2">3.4.19.12</ecNumber>
    </recommendedName>
</protein>
<dbReference type="InterPro" id="IPR046541">
    <property type="entry name" value="DUF6606"/>
</dbReference>
<evidence type="ECO:0000256" key="2">
    <source>
        <dbReference type="ARBA" id="ARBA00012759"/>
    </source>
</evidence>
<gene>
    <name evidence="11" type="ORF">SLS62_002724</name>
</gene>
<evidence type="ECO:0000313" key="11">
    <source>
        <dbReference type="EMBL" id="KAK7755219.1"/>
    </source>
</evidence>
<evidence type="ECO:0000256" key="6">
    <source>
        <dbReference type="ARBA" id="ARBA00022807"/>
    </source>
</evidence>
<evidence type="ECO:0000259" key="10">
    <source>
        <dbReference type="Pfam" id="PF20255"/>
    </source>
</evidence>
<dbReference type="GO" id="GO:0006508">
    <property type="term" value="P:proteolysis"/>
    <property type="evidence" value="ECO:0007669"/>
    <property type="project" value="UniProtKB-KW"/>
</dbReference>
<accession>A0AAN9V613</accession>
<feature type="compositionally biased region" description="Polar residues" evidence="7">
    <location>
        <begin position="2786"/>
        <end position="2800"/>
    </location>
</feature>
<keyword evidence="12" id="KW-1185">Reference proteome</keyword>
<dbReference type="GO" id="GO:0004843">
    <property type="term" value="F:cysteine-type deubiquitinase activity"/>
    <property type="evidence" value="ECO:0007669"/>
    <property type="project" value="UniProtKB-EC"/>
</dbReference>